<evidence type="ECO:0000313" key="3">
    <source>
        <dbReference type="Proteomes" id="UP001357485"/>
    </source>
</evidence>
<proteinExistence type="predicted"/>
<feature type="non-terminal residue" evidence="2">
    <location>
        <position position="141"/>
    </location>
</feature>
<dbReference type="EMBL" id="JAVRRA010000624">
    <property type="protein sequence ID" value="KAK5285464.1"/>
    <property type="molecule type" value="Genomic_DNA"/>
</dbReference>
<comment type="caution">
    <text evidence="2">The sequence shown here is derived from an EMBL/GenBank/DDBJ whole genome shotgun (WGS) entry which is preliminary data.</text>
</comment>
<name>A0ABR0M622_9PEZI</name>
<accession>A0ABR0M622</accession>
<evidence type="ECO:0000313" key="2">
    <source>
        <dbReference type="EMBL" id="KAK5285464.1"/>
    </source>
</evidence>
<reference evidence="2 3" key="1">
    <citation type="submission" date="2023-08" db="EMBL/GenBank/DDBJ databases">
        <title>Black Yeasts Isolated from many extreme environments.</title>
        <authorList>
            <person name="Coleine C."/>
            <person name="Stajich J.E."/>
            <person name="Selbmann L."/>
        </authorList>
    </citation>
    <scope>NUCLEOTIDE SEQUENCE [LARGE SCALE GENOMIC DNA]</scope>
    <source>
        <strain evidence="2 3">CCFEE 536</strain>
    </source>
</reference>
<sequence length="141" mass="15401">ERCSNVVAPPHPPLPNPLRRQLRPRPRQRALATIRALRAPRARPRQRRRDGHKLGRQLPRRPDLPAAHACPISRRHLRAVRGRLCCGLGGRVEDLSGDGRAGARGGWGVVAEWVGGRREREGLRGTAEGGEAGAILGRGVV</sequence>
<feature type="region of interest" description="Disordered" evidence="1">
    <location>
        <begin position="1"/>
        <end position="67"/>
    </location>
</feature>
<gene>
    <name evidence="2" type="ORF">LTR16_004586</name>
</gene>
<dbReference type="Proteomes" id="UP001357485">
    <property type="component" value="Unassembled WGS sequence"/>
</dbReference>
<keyword evidence="3" id="KW-1185">Reference proteome</keyword>
<feature type="non-terminal residue" evidence="2">
    <location>
        <position position="1"/>
    </location>
</feature>
<evidence type="ECO:0000256" key="1">
    <source>
        <dbReference type="SAM" id="MobiDB-lite"/>
    </source>
</evidence>
<feature type="compositionally biased region" description="Basic residues" evidence="1">
    <location>
        <begin position="38"/>
        <end position="59"/>
    </location>
</feature>
<protein>
    <submittedName>
        <fullName evidence="2">Uncharacterized protein</fullName>
    </submittedName>
</protein>
<organism evidence="2 3">
    <name type="scientific">Cryomyces antarcticus</name>
    <dbReference type="NCBI Taxonomy" id="329879"/>
    <lineage>
        <taxon>Eukaryota</taxon>
        <taxon>Fungi</taxon>
        <taxon>Dikarya</taxon>
        <taxon>Ascomycota</taxon>
        <taxon>Pezizomycotina</taxon>
        <taxon>Dothideomycetes</taxon>
        <taxon>Dothideomycetes incertae sedis</taxon>
        <taxon>Cryomyces</taxon>
    </lineage>
</organism>